<feature type="transmembrane region" description="Helical" evidence="1">
    <location>
        <begin position="88"/>
        <end position="110"/>
    </location>
</feature>
<reference evidence="2 3" key="1">
    <citation type="submission" date="2017-03" db="EMBL/GenBank/DDBJ databases">
        <title>Genome sequencing of Shewanella japonica KCTC 22435.</title>
        <authorList>
            <person name="Kim K.M."/>
        </authorList>
    </citation>
    <scope>NUCLEOTIDE SEQUENCE [LARGE SCALE GENOMIC DNA]</scope>
    <source>
        <strain evidence="2 3">KCTC 22435</strain>
    </source>
</reference>
<name>A0ABM6JNS0_9GAMM</name>
<keyword evidence="3" id="KW-1185">Reference proteome</keyword>
<protein>
    <submittedName>
        <fullName evidence="2">Uncharacterized protein</fullName>
    </submittedName>
</protein>
<accession>A0ABM6JNS0</accession>
<dbReference type="Proteomes" id="UP000191820">
    <property type="component" value="Chromosome"/>
</dbReference>
<keyword evidence="1" id="KW-0472">Membrane</keyword>
<sequence>MKTPQSTTTDWKERNANYTKKLAKWTAAWVVTLAIATFGPVFIWQQEAITITAIVINFLVGIGMILANKHHLLSLDELQQKIQLNAMGLSLGVGLISGISYSTLSTTGVINSHAEISHLVIVMSLTYMVGIILGNRKYQ</sequence>
<gene>
    <name evidence="2" type="ORF">SJ2017_3699</name>
</gene>
<keyword evidence="1" id="KW-1133">Transmembrane helix</keyword>
<organism evidence="2 3">
    <name type="scientific">Shewanella japonica</name>
    <dbReference type="NCBI Taxonomy" id="93973"/>
    <lineage>
        <taxon>Bacteria</taxon>
        <taxon>Pseudomonadati</taxon>
        <taxon>Pseudomonadota</taxon>
        <taxon>Gammaproteobacteria</taxon>
        <taxon>Alteromonadales</taxon>
        <taxon>Shewanellaceae</taxon>
        <taxon>Shewanella</taxon>
    </lineage>
</organism>
<dbReference type="EMBL" id="CP020472">
    <property type="protein sequence ID" value="ARD23942.1"/>
    <property type="molecule type" value="Genomic_DNA"/>
</dbReference>
<evidence type="ECO:0000256" key="1">
    <source>
        <dbReference type="SAM" id="Phobius"/>
    </source>
</evidence>
<proteinExistence type="predicted"/>
<evidence type="ECO:0000313" key="2">
    <source>
        <dbReference type="EMBL" id="ARD23942.1"/>
    </source>
</evidence>
<evidence type="ECO:0000313" key="3">
    <source>
        <dbReference type="Proteomes" id="UP000191820"/>
    </source>
</evidence>
<feature type="transmembrane region" description="Helical" evidence="1">
    <location>
        <begin position="116"/>
        <end position="134"/>
    </location>
</feature>
<feature type="transmembrane region" description="Helical" evidence="1">
    <location>
        <begin position="49"/>
        <end position="67"/>
    </location>
</feature>
<feature type="transmembrane region" description="Helical" evidence="1">
    <location>
        <begin position="22"/>
        <end position="43"/>
    </location>
</feature>
<dbReference type="RefSeq" id="WP_080916917.1">
    <property type="nucleotide sequence ID" value="NZ_CP020472.1"/>
</dbReference>
<keyword evidence="1" id="KW-0812">Transmembrane</keyword>